<gene>
    <name evidence="1" type="ORF">E6C27_scaffold381G00730</name>
</gene>
<dbReference type="AlphaFoldDB" id="A0A5A7VBA2"/>
<dbReference type="EMBL" id="SSTE01002941">
    <property type="protein sequence ID" value="KAA0063185.1"/>
    <property type="molecule type" value="Genomic_DNA"/>
</dbReference>
<sequence>MLSLFILCIRASRRLLRPDHRPVTYAQSSPSPVLLLPPSTRFALHTRPEPPSLSIRPANRVASRGLSRAASRVAFKPSRTPCSPSHLSIFPSTSGHGDGRVQEFYGKRSRSQLSFTRVDSLGVDSIKEYSQISGNVIVSCSLCTIIYVMSCSVDGYWWPDVLCIVVMLMGCAVNWNSNADGL</sequence>
<protein>
    <submittedName>
        <fullName evidence="1">Ty3-gypsy retrotransposon protein</fullName>
    </submittedName>
</protein>
<proteinExistence type="predicted"/>
<evidence type="ECO:0000313" key="2">
    <source>
        <dbReference type="Proteomes" id="UP000321393"/>
    </source>
</evidence>
<name>A0A5A7VBA2_CUCMM</name>
<evidence type="ECO:0000313" key="1">
    <source>
        <dbReference type="EMBL" id="KAA0063185.1"/>
    </source>
</evidence>
<dbReference type="Proteomes" id="UP000321393">
    <property type="component" value="Unassembled WGS sequence"/>
</dbReference>
<comment type="caution">
    <text evidence="1">The sequence shown here is derived from an EMBL/GenBank/DDBJ whole genome shotgun (WGS) entry which is preliminary data.</text>
</comment>
<accession>A0A5A7VBA2</accession>
<organism evidence="1 2">
    <name type="scientific">Cucumis melo var. makuwa</name>
    <name type="common">Oriental melon</name>
    <dbReference type="NCBI Taxonomy" id="1194695"/>
    <lineage>
        <taxon>Eukaryota</taxon>
        <taxon>Viridiplantae</taxon>
        <taxon>Streptophyta</taxon>
        <taxon>Embryophyta</taxon>
        <taxon>Tracheophyta</taxon>
        <taxon>Spermatophyta</taxon>
        <taxon>Magnoliopsida</taxon>
        <taxon>eudicotyledons</taxon>
        <taxon>Gunneridae</taxon>
        <taxon>Pentapetalae</taxon>
        <taxon>rosids</taxon>
        <taxon>fabids</taxon>
        <taxon>Cucurbitales</taxon>
        <taxon>Cucurbitaceae</taxon>
        <taxon>Benincaseae</taxon>
        <taxon>Cucumis</taxon>
    </lineage>
</organism>
<reference evidence="1 2" key="1">
    <citation type="submission" date="2019-08" db="EMBL/GenBank/DDBJ databases">
        <title>Draft genome sequences of two oriental melons (Cucumis melo L. var makuwa).</title>
        <authorList>
            <person name="Kwon S.-Y."/>
        </authorList>
    </citation>
    <scope>NUCLEOTIDE SEQUENCE [LARGE SCALE GENOMIC DNA]</scope>
    <source>
        <strain evidence="2">cv. SW 3</strain>
        <tissue evidence="1">Leaf</tissue>
    </source>
</reference>